<gene>
    <name evidence="6" type="ORF">GCM10007884_39490</name>
    <name evidence="7" type="ORF">GGR33_004802</name>
</gene>
<feature type="DNA-binding region" description="H-T-H motif" evidence="4">
    <location>
        <begin position="33"/>
        <end position="52"/>
    </location>
</feature>
<dbReference type="PROSITE" id="PS50977">
    <property type="entry name" value="HTH_TETR_2"/>
    <property type="match status" value="1"/>
</dbReference>
<keyword evidence="3" id="KW-0804">Transcription</keyword>
<dbReference type="AlphaFoldDB" id="A0A7W6F997"/>
<dbReference type="SUPFAM" id="SSF46689">
    <property type="entry name" value="Homeodomain-like"/>
    <property type="match status" value="1"/>
</dbReference>
<dbReference type="InterPro" id="IPR001647">
    <property type="entry name" value="HTH_TetR"/>
</dbReference>
<reference evidence="6" key="1">
    <citation type="journal article" date="2014" name="Int. J. Syst. Evol. Microbiol.">
        <title>Complete genome of a new Firmicutes species belonging to the dominant human colonic microbiota ('Ruminococcus bicirculans') reveals two chromosomes and a selective capacity to utilize plant glucans.</title>
        <authorList>
            <consortium name="NISC Comparative Sequencing Program"/>
            <person name="Wegmann U."/>
            <person name="Louis P."/>
            <person name="Goesmann A."/>
            <person name="Henrissat B."/>
            <person name="Duncan S.H."/>
            <person name="Flint H.J."/>
        </authorList>
    </citation>
    <scope>NUCLEOTIDE SEQUENCE</scope>
    <source>
        <strain evidence="6">NBRC 107710</strain>
    </source>
</reference>
<keyword evidence="2 4" id="KW-0238">DNA-binding</keyword>
<dbReference type="PRINTS" id="PR00455">
    <property type="entry name" value="HTHTETR"/>
</dbReference>
<evidence type="ECO:0000313" key="8">
    <source>
        <dbReference type="Proteomes" id="UP000517759"/>
    </source>
</evidence>
<evidence type="ECO:0000256" key="3">
    <source>
        <dbReference type="ARBA" id="ARBA00023163"/>
    </source>
</evidence>
<dbReference type="Pfam" id="PF17937">
    <property type="entry name" value="TetR_C_28"/>
    <property type="match status" value="1"/>
</dbReference>
<feature type="domain" description="HTH tetR-type" evidence="5">
    <location>
        <begin position="10"/>
        <end position="70"/>
    </location>
</feature>
<dbReference type="EMBL" id="BSPG01000030">
    <property type="protein sequence ID" value="GLS45958.1"/>
    <property type="molecule type" value="Genomic_DNA"/>
</dbReference>
<organism evidence="7 8">
    <name type="scientific">Methylobacterium brachythecii</name>
    <dbReference type="NCBI Taxonomy" id="1176177"/>
    <lineage>
        <taxon>Bacteria</taxon>
        <taxon>Pseudomonadati</taxon>
        <taxon>Pseudomonadota</taxon>
        <taxon>Alphaproteobacteria</taxon>
        <taxon>Hyphomicrobiales</taxon>
        <taxon>Methylobacteriaceae</taxon>
        <taxon>Methylobacterium</taxon>
    </lineage>
</organism>
<reference evidence="7 8" key="3">
    <citation type="submission" date="2020-08" db="EMBL/GenBank/DDBJ databases">
        <title>Genomic Encyclopedia of Type Strains, Phase IV (KMG-IV): sequencing the most valuable type-strain genomes for metagenomic binning, comparative biology and taxonomic classification.</title>
        <authorList>
            <person name="Goeker M."/>
        </authorList>
    </citation>
    <scope>NUCLEOTIDE SEQUENCE [LARGE SCALE GENOMIC DNA]</scope>
    <source>
        <strain evidence="7 8">DSM 24105</strain>
    </source>
</reference>
<proteinExistence type="predicted"/>
<dbReference type="InterPro" id="IPR041479">
    <property type="entry name" value="TetR_CgmR_C"/>
</dbReference>
<dbReference type="Proteomes" id="UP000517759">
    <property type="component" value="Unassembled WGS sequence"/>
</dbReference>
<dbReference type="GO" id="GO:0000976">
    <property type="term" value="F:transcription cis-regulatory region binding"/>
    <property type="evidence" value="ECO:0007669"/>
    <property type="project" value="TreeGrafter"/>
</dbReference>
<evidence type="ECO:0000313" key="6">
    <source>
        <dbReference type="EMBL" id="GLS45958.1"/>
    </source>
</evidence>
<evidence type="ECO:0000256" key="4">
    <source>
        <dbReference type="PROSITE-ProRule" id="PRU00335"/>
    </source>
</evidence>
<keyword evidence="1" id="KW-0805">Transcription regulation</keyword>
<evidence type="ECO:0000256" key="2">
    <source>
        <dbReference type="ARBA" id="ARBA00023125"/>
    </source>
</evidence>
<dbReference type="InterPro" id="IPR009057">
    <property type="entry name" value="Homeodomain-like_sf"/>
</dbReference>
<reference evidence="6" key="4">
    <citation type="submission" date="2023-01" db="EMBL/GenBank/DDBJ databases">
        <title>Draft genome sequence of Methylobacterium brachythecii strain NBRC 107710.</title>
        <authorList>
            <person name="Sun Q."/>
            <person name="Mori K."/>
        </authorList>
    </citation>
    <scope>NUCLEOTIDE SEQUENCE</scope>
    <source>
        <strain evidence="6">NBRC 107710</strain>
    </source>
</reference>
<evidence type="ECO:0000313" key="9">
    <source>
        <dbReference type="Proteomes" id="UP001156881"/>
    </source>
</evidence>
<name>A0A7W6F997_9HYPH</name>
<dbReference type="PANTHER" id="PTHR30055">
    <property type="entry name" value="HTH-TYPE TRANSCRIPTIONAL REGULATOR RUTR"/>
    <property type="match status" value="1"/>
</dbReference>
<dbReference type="RefSeq" id="WP_183512232.1">
    <property type="nucleotide sequence ID" value="NZ_BSPG01000030.1"/>
</dbReference>
<dbReference type="InterPro" id="IPR050109">
    <property type="entry name" value="HTH-type_TetR-like_transc_reg"/>
</dbReference>
<protein>
    <submittedName>
        <fullName evidence="7">AcrR family transcriptional regulator</fullName>
    </submittedName>
    <submittedName>
        <fullName evidence="6">TetR family transcriptional regulator</fullName>
    </submittedName>
</protein>
<dbReference type="Proteomes" id="UP001156881">
    <property type="component" value="Unassembled WGS sequence"/>
</dbReference>
<sequence length="188" mass="20300">MEPRTRSRREDRPEIILDAAESVMRRHGARALTIDAVAVEASLSKGGVLHHYASKDALICALAKRKLQRLRDGIAAHEASQDPPSASPARAMIANARDTYCEEDGFPRALLVASAETPDALADFRTFVAERLDQMARIEGKPGAGAVLVFALIGLAVGRTLGFHDLTGEQADRVFDALDEVARELGKT</sequence>
<evidence type="ECO:0000313" key="7">
    <source>
        <dbReference type="EMBL" id="MBB3905269.1"/>
    </source>
</evidence>
<dbReference type="Gene3D" id="1.10.357.10">
    <property type="entry name" value="Tetracycline Repressor, domain 2"/>
    <property type="match status" value="1"/>
</dbReference>
<evidence type="ECO:0000256" key="1">
    <source>
        <dbReference type="ARBA" id="ARBA00023015"/>
    </source>
</evidence>
<dbReference type="EMBL" id="JACIDN010000011">
    <property type="protein sequence ID" value="MBB3905269.1"/>
    <property type="molecule type" value="Genomic_DNA"/>
</dbReference>
<accession>A0A7W6F997</accession>
<keyword evidence="9" id="KW-1185">Reference proteome</keyword>
<dbReference type="GO" id="GO:0003700">
    <property type="term" value="F:DNA-binding transcription factor activity"/>
    <property type="evidence" value="ECO:0007669"/>
    <property type="project" value="TreeGrafter"/>
</dbReference>
<evidence type="ECO:0000259" key="5">
    <source>
        <dbReference type="PROSITE" id="PS50977"/>
    </source>
</evidence>
<reference evidence="9" key="2">
    <citation type="journal article" date="2019" name="Int. J. Syst. Evol. Microbiol.">
        <title>The Global Catalogue of Microorganisms (GCM) 10K type strain sequencing project: providing services to taxonomists for standard genome sequencing and annotation.</title>
        <authorList>
            <consortium name="The Broad Institute Genomics Platform"/>
            <consortium name="The Broad Institute Genome Sequencing Center for Infectious Disease"/>
            <person name="Wu L."/>
            <person name="Ma J."/>
        </authorList>
    </citation>
    <scope>NUCLEOTIDE SEQUENCE [LARGE SCALE GENOMIC DNA]</scope>
    <source>
        <strain evidence="9">NBRC 107710</strain>
    </source>
</reference>
<comment type="caution">
    <text evidence="7">The sequence shown here is derived from an EMBL/GenBank/DDBJ whole genome shotgun (WGS) entry which is preliminary data.</text>
</comment>
<dbReference type="Pfam" id="PF00440">
    <property type="entry name" value="TetR_N"/>
    <property type="match status" value="1"/>
</dbReference>
<dbReference type="PANTHER" id="PTHR30055:SF234">
    <property type="entry name" value="HTH-TYPE TRANSCRIPTIONAL REGULATOR BETI"/>
    <property type="match status" value="1"/>
</dbReference>